<comment type="function">
    <text evidence="8">An essential GTPase which binds GTP, GDP and possibly (p)ppGpp with moderate affinity, with high nucleotide exchange rates and a fairly low GTP hydrolysis rate. Plays a role in control of the cell cycle, stress response, ribosome biogenesis and in those bacteria that undergo differentiation, in morphogenesis control.</text>
</comment>
<evidence type="ECO:0000256" key="7">
    <source>
        <dbReference type="ARBA" id="ARBA00023134"/>
    </source>
</evidence>
<dbReference type="InterPro" id="IPR006169">
    <property type="entry name" value="GTP1_OBG_dom"/>
</dbReference>
<dbReference type="InterPro" id="IPR045086">
    <property type="entry name" value="OBG_GTPase"/>
</dbReference>
<dbReference type="Proteomes" id="UP000779900">
    <property type="component" value="Unassembled WGS sequence"/>
</dbReference>
<keyword evidence="7 8" id="KW-0342">GTP-binding</keyword>
<comment type="caution">
    <text evidence="12">The sequence shown here is derived from an EMBL/GenBank/DDBJ whole genome shotgun (WGS) entry which is preliminary data.</text>
</comment>
<dbReference type="EMBL" id="VGIR01000005">
    <property type="protein sequence ID" value="MBM3330511.1"/>
    <property type="molecule type" value="Genomic_DNA"/>
</dbReference>
<proteinExistence type="inferred from homology"/>
<feature type="domain" description="Obg" evidence="11">
    <location>
        <begin position="1"/>
        <end position="159"/>
    </location>
</feature>
<feature type="binding site" evidence="8">
    <location>
        <begin position="279"/>
        <end position="282"/>
    </location>
    <ligand>
        <name>GTP</name>
        <dbReference type="ChEBI" id="CHEBI:37565"/>
    </ligand>
</feature>
<dbReference type="Pfam" id="PF01018">
    <property type="entry name" value="GTP1_OBG"/>
    <property type="match status" value="1"/>
</dbReference>
<feature type="binding site" evidence="8">
    <location>
        <position position="173"/>
    </location>
    <ligand>
        <name>Mg(2+)</name>
        <dbReference type="ChEBI" id="CHEBI:18420"/>
    </ligand>
</feature>
<dbReference type="FunFam" id="2.70.210.12:FF:000001">
    <property type="entry name" value="GTPase Obg"/>
    <property type="match status" value="1"/>
</dbReference>
<keyword evidence="5 8" id="KW-0378">Hydrolase</keyword>
<sequence>MRFIDVVTIQVRAGSGGDGCVSFRREKFVPKGGPDGGDGGDGGSVVLWGNHYLQTLADLEYHRFYKAGAGGHGRGANRHGRNGEGVRVPVPLGTDVFDAGTGAKLGEILRSNQELVVARGGRGGRGNARFASSTDQAPRRFDPGEAAEERKIRLVLRLVADVGIVGLPNAGKSTLLSRLTRANPKVASYPFTTLTPNLGVMQTKDVRFTVADMPGIIKGAHEGKGLGLAFLRHIERTRMLVFVIDASAGHPKRDYDELVGEIGDYNGEILKRPRIIALNKVDLLAGRKSTARWDAERVWVSGLTGQGIEELRESINRLFPRTT</sequence>
<evidence type="ECO:0000259" key="10">
    <source>
        <dbReference type="PROSITE" id="PS51710"/>
    </source>
</evidence>
<dbReference type="CDD" id="cd01898">
    <property type="entry name" value="Obg"/>
    <property type="match status" value="1"/>
</dbReference>
<dbReference type="AlphaFoldDB" id="A0A937XE94"/>
<evidence type="ECO:0000256" key="1">
    <source>
        <dbReference type="ARBA" id="ARBA00007699"/>
    </source>
</evidence>
<comment type="similarity">
    <text evidence="1 8">Belongs to the TRAFAC class OBG-HflX-like GTPase superfamily. OBG GTPase family.</text>
</comment>
<comment type="subcellular location">
    <subcellularLocation>
        <location evidence="8">Cytoplasm</location>
    </subcellularLocation>
</comment>
<organism evidence="12 13">
    <name type="scientific">candidate division WOR-3 bacterium</name>
    <dbReference type="NCBI Taxonomy" id="2052148"/>
    <lineage>
        <taxon>Bacteria</taxon>
        <taxon>Bacteria division WOR-3</taxon>
    </lineage>
</organism>
<comment type="subunit">
    <text evidence="8">Monomer.</text>
</comment>
<dbReference type="Pfam" id="PF01926">
    <property type="entry name" value="MMR_HSR1"/>
    <property type="match status" value="1"/>
</dbReference>
<dbReference type="GO" id="GO:0005525">
    <property type="term" value="F:GTP binding"/>
    <property type="evidence" value="ECO:0007669"/>
    <property type="project" value="UniProtKB-UniRule"/>
</dbReference>
<feature type="binding site" evidence="8">
    <location>
        <begin position="301"/>
        <end position="303"/>
    </location>
    <ligand>
        <name>GTP</name>
        <dbReference type="ChEBI" id="CHEBI:37565"/>
    </ligand>
</feature>
<evidence type="ECO:0000256" key="5">
    <source>
        <dbReference type="ARBA" id="ARBA00022801"/>
    </source>
</evidence>
<gene>
    <name evidence="12" type="primary">obgE</name>
    <name evidence="8" type="synonym">obg</name>
    <name evidence="12" type="ORF">FJY68_01510</name>
</gene>
<feature type="domain" description="OBG-type G" evidence="10">
    <location>
        <begin position="160"/>
        <end position="323"/>
    </location>
</feature>
<reference evidence="12" key="1">
    <citation type="submission" date="2019-03" db="EMBL/GenBank/DDBJ databases">
        <title>Lake Tanganyika Metagenome-Assembled Genomes (MAGs).</title>
        <authorList>
            <person name="Tran P."/>
        </authorList>
    </citation>
    <scope>NUCLEOTIDE SEQUENCE</scope>
    <source>
        <strain evidence="12">K_DeepCast_150m_m2_040</strain>
    </source>
</reference>
<dbReference type="InterPro" id="IPR027417">
    <property type="entry name" value="P-loop_NTPase"/>
</dbReference>
<evidence type="ECO:0000256" key="8">
    <source>
        <dbReference type="HAMAP-Rule" id="MF_01454"/>
    </source>
</evidence>
<dbReference type="Gene3D" id="2.70.210.12">
    <property type="entry name" value="GTP1/OBG domain"/>
    <property type="match status" value="1"/>
</dbReference>
<keyword evidence="6 8" id="KW-0460">Magnesium</keyword>
<evidence type="ECO:0000259" key="11">
    <source>
        <dbReference type="PROSITE" id="PS51883"/>
    </source>
</evidence>
<dbReference type="GO" id="GO:0042254">
    <property type="term" value="P:ribosome biogenesis"/>
    <property type="evidence" value="ECO:0007669"/>
    <property type="project" value="UniProtKB-UniRule"/>
</dbReference>
<dbReference type="NCBIfam" id="TIGR00231">
    <property type="entry name" value="small_GTP"/>
    <property type="match status" value="1"/>
</dbReference>
<evidence type="ECO:0000313" key="12">
    <source>
        <dbReference type="EMBL" id="MBM3330511.1"/>
    </source>
</evidence>
<dbReference type="GO" id="GO:0005737">
    <property type="term" value="C:cytoplasm"/>
    <property type="evidence" value="ECO:0007669"/>
    <property type="project" value="UniProtKB-SubCell"/>
</dbReference>
<dbReference type="PROSITE" id="PS00905">
    <property type="entry name" value="GTP1_OBG"/>
    <property type="match status" value="1"/>
</dbReference>
<dbReference type="NCBIfam" id="NF008955">
    <property type="entry name" value="PRK12297.1"/>
    <property type="match status" value="1"/>
</dbReference>
<keyword evidence="4 8" id="KW-0547">Nucleotide-binding</keyword>
<dbReference type="PROSITE" id="PS51883">
    <property type="entry name" value="OBG"/>
    <property type="match status" value="1"/>
</dbReference>
<dbReference type="PIRSF" id="PIRSF002401">
    <property type="entry name" value="GTP_bd_Obg/CgtA"/>
    <property type="match status" value="1"/>
</dbReference>
<dbReference type="InterPro" id="IPR006073">
    <property type="entry name" value="GTP-bd"/>
</dbReference>
<feature type="binding site" evidence="8">
    <location>
        <begin position="191"/>
        <end position="195"/>
    </location>
    <ligand>
        <name>GTP</name>
        <dbReference type="ChEBI" id="CHEBI:37565"/>
    </ligand>
</feature>
<name>A0A937XE94_UNCW3</name>
<feature type="binding site" evidence="8">
    <location>
        <begin position="212"/>
        <end position="215"/>
    </location>
    <ligand>
        <name>GTP</name>
        <dbReference type="ChEBI" id="CHEBI:37565"/>
    </ligand>
</feature>
<dbReference type="NCBIfam" id="TIGR02729">
    <property type="entry name" value="Obg_CgtA"/>
    <property type="match status" value="1"/>
</dbReference>
<protein>
    <recommendedName>
        <fullName evidence="8">GTPase Obg</fullName>
        <ecNumber evidence="8">3.6.5.-</ecNumber>
    </recommendedName>
    <alternativeName>
        <fullName evidence="8">GTP-binding protein Obg</fullName>
    </alternativeName>
</protein>
<dbReference type="InterPro" id="IPR005225">
    <property type="entry name" value="Small_GTP-bd"/>
</dbReference>
<dbReference type="SUPFAM" id="SSF52540">
    <property type="entry name" value="P-loop containing nucleoside triphosphate hydrolases"/>
    <property type="match status" value="1"/>
</dbReference>
<dbReference type="GO" id="GO:0000287">
    <property type="term" value="F:magnesium ion binding"/>
    <property type="evidence" value="ECO:0007669"/>
    <property type="project" value="InterPro"/>
</dbReference>
<dbReference type="SUPFAM" id="SSF82051">
    <property type="entry name" value="Obg GTP-binding protein N-terminal domain"/>
    <property type="match status" value="1"/>
</dbReference>
<evidence type="ECO:0000256" key="6">
    <source>
        <dbReference type="ARBA" id="ARBA00022842"/>
    </source>
</evidence>
<evidence type="ECO:0000313" key="13">
    <source>
        <dbReference type="Proteomes" id="UP000779900"/>
    </source>
</evidence>
<dbReference type="InterPro" id="IPR031167">
    <property type="entry name" value="G_OBG"/>
</dbReference>
<dbReference type="Gene3D" id="3.40.50.300">
    <property type="entry name" value="P-loop containing nucleotide triphosphate hydrolases"/>
    <property type="match status" value="1"/>
</dbReference>
<evidence type="ECO:0000256" key="9">
    <source>
        <dbReference type="SAM" id="MobiDB-lite"/>
    </source>
</evidence>
<dbReference type="PROSITE" id="PS51710">
    <property type="entry name" value="G_OBG"/>
    <property type="match status" value="1"/>
</dbReference>
<accession>A0A937XE94</accession>
<evidence type="ECO:0000256" key="4">
    <source>
        <dbReference type="ARBA" id="ARBA00022741"/>
    </source>
</evidence>
<dbReference type="InterPro" id="IPR014100">
    <property type="entry name" value="GTP-bd_Obg/CgtA"/>
</dbReference>
<evidence type="ECO:0000256" key="3">
    <source>
        <dbReference type="ARBA" id="ARBA00022723"/>
    </source>
</evidence>
<feature type="region of interest" description="Disordered" evidence="9">
    <location>
        <begin position="120"/>
        <end position="144"/>
    </location>
</feature>
<feature type="binding site" evidence="8">
    <location>
        <begin position="166"/>
        <end position="173"/>
    </location>
    <ligand>
        <name>GTP</name>
        <dbReference type="ChEBI" id="CHEBI:37565"/>
    </ligand>
</feature>
<keyword evidence="3 8" id="KW-0479">Metal-binding</keyword>
<dbReference type="InterPro" id="IPR006074">
    <property type="entry name" value="GTP1-OBG_CS"/>
</dbReference>
<dbReference type="EC" id="3.6.5.-" evidence="8"/>
<dbReference type="GO" id="GO:0003924">
    <property type="term" value="F:GTPase activity"/>
    <property type="evidence" value="ECO:0007669"/>
    <property type="project" value="UniProtKB-UniRule"/>
</dbReference>
<evidence type="ECO:0000256" key="2">
    <source>
        <dbReference type="ARBA" id="ARBA00022490"/>
    </source>
</evidence>
<dbReference type="PANTHER" id="PTHR11702">
    <property type="entry name" value="DEVELOPMENTALLY REGULATED GTP-BINDING PROTEIN-RELATED"/>
    <property type="match status" value="1"/>
</dbReference>
<dbReference type="InterPro" id="IPR036726">
    <property type="entry name" value="GTP1_OBG_dom_sf"/>
</dbReference>
<keyword evidence="2 8" id="KW-0963">Cytoplasm</keyword>
<feature type="binding site" evidence="8">
    <location>
        <position position="193"/>
    </location>
    <ligand>
        <name>Mg(2+)</name>
        <dbReference type="ChEBI" id="CHEBI:18420"/>
    </ligand>
</feature>
<dbReference type="HAMAP" id="MF_01454">
    <property type="entry name" value="GTPase_Obg"/>
    <property type="match status" value="1"/>
</dbReference>
<dbReference type="NCBIfam" id="NF008956">
    <property type="entry name" value="PRK12299.1"/>
    <property type="match status" value="1"/>
</dbReference>
<comment type="cofactor">
    <cofactor evidence="8">
        <name>Mg(2+)</name>
        <dbReference type="ChEBI" id="CHEBI:18420"/>
    </cofactor>
</comment>
<dbReference type="PRINTS" id="PR00326">
    <property type="entry name" value="GTP1OBG"/>
</dbReference>
<dbReference type="PANTHER" id="PTHR11702:SF31">
    <property type="entry name" value="MITOCHONDRIAL RIBOSOME-ASSOCIATED GTPASE 2"/>
    <property type="match status" value="1"/>
</dbReference>